<name>A0A0D0EWK6_9FLAO</name>
<keyword evidence="6" id="KW-1185">Reference proteome</keyword>
<accession>A0A0D0EWK6</accession>
<dbReference type="RefSeq" id="WP_041517163.1">
    <property type="nucleotide sequence ID" value="NZ_JPRK01000007.1"/>
</dbReference>
<gene>
    <name evidence="4" type="ORF">B0A73_09110</name>
    <name evidence="3" type="ORF">IW18_08495</name>
</gene>
<dbReference type="EMBL" id="MUGX01000011">
    <property type="protein sequence ID" value="OXA87938.1"/>
    <property type="molecule type" value="Genomic_DNA"/>
</dbReference>
<evidence type="ECO:0000313" key="6">
    <source>
        <dbReference type="Proteomes" id="UP000198302"/>
    </source>
</evidence>
<evidence type="ECO:0000256" key="1">
    <source>
        <dbReference type="SAM" id="Phobius"/>
    </source>
</evidence>
<dbReference type="InterPro" id="IPR025698">
    <property type="entry name" value="2TM_dom"/>
</dbReference>
<dbReference type="OrthoDB" id="1495672at2"/>
<keyword evidence="1" id="KW-0812">Transmembrane</keyword>
<comment type="caution">
    <text evidence="3">The sequence shown here is derived from an EMBL/GenBank/DDBJ whole genome shotgun (WGS) entry which is preliminary data.</text>
</comment>
<keyword evidence="1" id="KW-1133">Transmembrane helix</keyword>
<feature type="domain" description="2TM" evidence="2">
    <location>
        <begin position="25"/>
        <end position="112"/>
    </location>
</feature>
<feature type="transmembrane region" description="Helical" evidence="1">
    <location>
        <begin position="78"/>
        <end position="98"/>
    </location>
</feature>
<evidence type="ECO:0000313" key="3">
    <source>
        <dbReference type="EMBL" id="KIO53338.1"/>
    </source>
</evidence>
<sequence length="122" mass="14837">MGRYRRQMYEEYGHEFSNDESFNLAYKKVKRIKGFYSHLKVYIIVNAIIIISNLNRHYIGNHFELRGFQDWETYSTAFYWGIALVIHAFTVFGPDIFFGKDWEQKEIQKYMDKDAQNKNKWE</sequence>
<dbReference type="Proteomes" id="UP000032061">
    <property type="component" value="Unassembled WGS sequence"/>
</dbReference>
<dbReference type="AlphaFoldDB" id="A0A0D0EWK6"/>
<dbReference type="Pfam" id="PF13239">
    <property type="entry name" value="2TM"/>
    <property type="match status" value="1"/>
</dbReference>
<dbReference type="STRING" id="37752.IW18_08495"/>
<dbReference type="Proteomes" id="UP000198302">
    <property type="component" value="Unassembled WGS sequence"/>
</dbReference>
<evidence type="ECO:0000313" key="4">
    <source>
        <dbReference type="EMBL" id="OXA87938.1"/>
    </source>
</evidence>
<feature type="transmembrane region" description="Helical" evidence="1">
    <location>
        <begin position="39"/>
        <end position="58"/>
    </location>
</feature>
<evidence type="ECO:0000313" key="5">
    <source>
        <dbReference type="Proteomes" id="UP000032061"/>
    </source>
</evidence>
<organism evidence="3 5">
    <name type="scientific">Flavobacterium hibernum</name>
    <dbReference type="NCBI Taxonomy" id="37752"/>
    <lineage>
        <taxon>Bacteria</taxon>
        <taxon>Pseudomonadati</taxon>
        <taxon>Bacteroidota</taxon>
        <taxon>Flavobacteriia</taxon>
        <taxon>Flavobacteriales</taxon>
        <taxon>Flavobacteriaceae</taxon>
        <taxon>Flavobacterium</taxon>
    </lineage>
</organism>
<keyword evidence="1" id="KW-0472">Membrane</keyword>
<reference evidence="3 5" key="1">
    <citation type="submission" date="2015-01" db="EMBL/GenBank/DDBJ databases">
        <title>Genome of Flavobacterium hibernum DSM 12611.</title>
        <authorList>
            <person name="Stropko S.J."/>
            <person name="Pipes S.E."/>
            <person name="Newman J.D."/>
        </authorList>
    </citation>
    <scope>NUCLEOTIDE SEQUENCE [LARGE SCALE GENOMIC DNA]</scope>
    <source>
        <strain evidence="3 5">DSM 12611</strain>
    </source>
</reference>
<dbReference type="EMBL" id="JPRK01000007">
    <property type="protein sequence ID" value="KIO53338.1"/>
    <property type="molecule type" value="Genomic_DNA"/>
</dbReference>
<evidence type="ECO:0000259" key="2">
    <source>
        <dbReference type="Pfam" id="PF13239"/>
    </source>
</evidence>
<proteinExistence type="predicted"/>
<protein>
    <recommendedName>
        <fullName evidence="2">2TM domain-containing protein</fullName>
    </recommendedName>
</protein>
<reference evidence="4 6" key="2">
    <citation type="submission" date="2016-11" db="EMBL/GenBank/DDBJ databases">
        <title>Whole genomes of Flavobacteriaceae.</title>
        <authorList>
            <person name="Stine C."/>
            <person name="Li C."/>
            <person name="Tadesse D."/>
        </authorList>
    </citation>
    <scope>NUCLEOTIDE SEQUENCE [LARGE SCALE GENOMIC DNA]</scope>
    <source>
        <strain evidence="4 6">ATCC 51468</strain>
    </source>
</reference>